<dbReference type="InterPro" id="IPR057135">
    <property type="entry name" value="At4g27190-like_LRR"/>
</dbReference>
<feature type="domain" description="NB-ARC" evidence="5">
    <location>
        <begin position="225"/>
        <end position="384"/>
    </location>
</feature>
<name>A0A438JAA7_VITVI</name>
<comment type="similarity">
    <text evidence="1">Belongs to the disease resistance NB-LRR family.</text>
</comment>
<evidence type="ECO:0000256" key="4">
    <source>
        <dbReference type="ARBA" id="ARBA00022840"/>
    </source>
</evidence>
<dbReference type="PRINTS" id="PR00364">
    <property type="entry name" value="DISEASERSIST"/>
</dbReference>
<dbReference type="InterPro" id="IPR050905">
    <property type="entry name" value="Plant_NBS-LRR"/>
</dbReference>
<feature type="domain" description="Disease resistance protein At4g27190-like leucine-rich repeats" evidence="6">
    <location>
        <begin position="726"/>
        <end position="831"/>
    </location>
</feature>
<dbReference type="Gene3D" id="3.40.50.300">
    <property type="entry name" value="P-loop containing nucleotide triphosphate hydrolases"/>
    <property type="match status" value="1"/>
</dbReference>
<dbReference type="Gene3D" id="3.80.10.10">
    <property type="entry name" value="Ribonuclease Inhibitor"/>
    <property type="match status" value="2"/>
</dbReference>
<protein>
    <submittedName>
        <fullName evidence="7">Putative disease resistance protein</fullName>
    </submittedName>
</protein>
<dbReference type="Pfam" id="PF23247">
    <property type="entry name" value="LRR_RPS2"/>
    <property type="match status" value="1"/>
</dbReference>
<dbReference type="InterPro" id="IPR042197">
    <property type="entry name" value="Apaf_helical"/>
</dbReference>
<dbReference type="InterPro" id="IPR027417">
    <property type="entry name" value="P-loop_NTPase"/>
</dbReference>
<dbReference type="SUPFAM" id="SSF52540">
    <property type="entry name" value="P-loop containing nucleoside triphosphate hydrolases"/>
    <property type="match status" value="1"/>
</dbReference>
<dbReference type="GO" id="GO:0043531">
    <property type="term" value="F:ADP binding"/>
    <property type="evidence" value="ECO:0007669"/>
    <property type="project" value="InterPro"/>
</dbReference>
<dbReference type="Gene3D" id="1.10.8.430">
    <property type="entry name" value="Helical domain of apoptotic protease-activating factors"/>
    <property type="match status" value="1"/>
</dbReference>
<dbReference type="Pfam" id="PF00931">
    <property type="entry name" value="NB-ARC"/>
    <property type="match status" value="1"/>
</dbReference>
<dbReference type="InterPro" id="IPR002182">
    <property type="entry name" value="NB-ARC"/>
</dbReference>
<keyword evidence="2" id="KW-0547">Nucleotide-binding</keyword>
<evidence type="ECO:0000259" key="6">
    <source>
        <dbReference type="Pfam" id="PF23247"/>
    </source>
</evidence>
<comment type="caution">
    <text evidence="7">The sequence shown here is derived from an EMBL/GenBank/DDBJ whole genome shotgun (WGS) entry which is preliminary data.</text>
</comment>
<dbReference type="SUPFAM" id="SSF52058">
    <property type="entry name" value="L domain-like"/>
    <property type="match status" value="1"/>
</dbReference>
<keyword evidence="4" id="KW-0067">ATP-binding</keyword>
<sequence>MGFGDGDVLSGWRTVGFECIQCMSLEAISLQVSPVLSFARKLKALKDDLKHGLERYLTLFPFIKRMALEAAAVETAVTDVYRDGRSLLSWSGRKFGYWKNLKRNHEDLMQKARELWELSNGIREGISQNRIKLDAAEWIVKVEMNESEVIELDTKYNDRKNHPWKLFRFWKGASLSKDMAEKCNQVHSLWEEGKCKRGVLDAELPKRVVGIRPAKIDKPPLHKYVEDAVSFLEDPKIKRIGIWGMVGTGKSTIIEHLNTHDNINKMFDMVIRVTVPKEWSVVGFQQKIMDWLQLNMGSATDIEENAQIIFEELKKKKCLILLDEVCHPIELENIIGIHNIKNCKVVLASRDLGICWEMNVDEAINVKPLSDDEALSMFKEKVGECINNFPKVTQVAQVVVKECGGLPLLIDKLAKAFKKCWRVEGFIHNGGYEILSHLINVSLLESSGNKKSVKMNKVLREMALKISQQREDSKFLAKPREGLKEPPNPEEWKQVYRISLMDNELHSLPEALDCCDLVTLLLQRNKNLVAIPEFFFTSMCHLRVLDLHGMGITSLPSSLCNLIGLRVLYLNSCIQLVGLPTDIEALKQLEVLDIRGTKLSLHQIRTLTWLKSLRMSLSNFGRGSQTQNQSGNVSSFVALEEFVHCLEFFVSSSPAWKDFFVRTSPAWEDLSFTFQFAVGYQNLTCFQILESFEYPGYNCLKFINGEGINPVISKDAMKLKPSSMGPVHAESLTLLRTLVLLRCSQLKKIFSNGMIQQLSKLEDLRVEECDQIEEIIMKLENNGLEANQLPRLKTLTLLHLLRLRSIWVDDSLEWRSLQRIEISLCHMLKRLPFNNANATKLRCIEGQQAWWEALQWMDDGAIKQRLESLCILN</sequence>
<keyword evidence="3" id="KW-0611">Plant defense</keyword>
<gene>
    <name evidence="7" type="primary">VvCHDp000209_9</name>
    <name evidence="7" type="ORF">CK203_023783</name>
</gene>
<evidence type="ECO:0000256" key="3">
    <source>
        <dbReference type="ARBA" id="ARBA00022821"/>
    </source>
</evidence>
<evidence type="ECO:0000313" key="8">
    <source>
        <dbReference type="Proteomes" id="UP000288805"/>
    </source>
</evidence>
<dbReference type="EMBL" id="QGNW01000054">
    <property type="protein sequence ID" value="RVX05901.1"/>
    <property type="molecule type" value="Genomic_DNA"/>
</dbReference>
<dbReference type="PANTHER" id="PTHR33463">
    <property type="entry name" value="NB-ARC DOMAIN-CONTAINING PROTEIN-RELATED"/>
    <property type="match status" value="1"/>
</dbReference>
<dbReference type="Proteomes" id="UP000288805">
    <property type="component" value="Unassembled WGS sequence"/>
</dbReference>
<dbReference type="InterPro" id="IPR032675">
    <property type="entry name" value="LRR_dom_sf"/>
</dbReference>
<evidence type="ECO:0000256" key="2">
    <source>
        <dbReference type="ARBA" id="ARBA00022741"/>
    </source>
</evidence>
<evidence type="ECO:0000256" key="1">
    <source>
        <dbReference type="ARBA" id="ARBA00008894"/>
    </source>
</evidence>
<accession>A0A438JAA7</accession>
<evidence type="ECO:0000313" key="7">
    <source>
        <dbReference type="EMBL" id="RVX05901.1"/>
    </source>
</evidence>
<evidence type="ECO:0000259" key="5">
    <source>
        <dbReference type="Pfam" id="PF00931"/>
    </source>
</evidence>
<dbReference type="AlphaFoldDB" id="A0A438JAA7"/>
<reference evidence="7 8" key="1">
    <citation type="journal article" date="2018" name="PLoS Genet.">
        <title>Population sequencing reveals clonal diversity and ancestral inbreeding in the grapevine cultivar Chardonnay.</title>
        <authorList>
            <person name="Roach M.J."/>
            <person name="Johnson D.L."/>
            <person name="Bohlmann J."/>
            <person name="van Vuuren H.J."/>
            <person name="Jones S.J."/>
            <person name="Pretorius I.S."/>
            <person name="Schmidt S.A."/>
            <person name="Borneman A.R."/>
        </authorList>
    </citation>
    <scope>NUCLEOTIDE SEQUENCE [LARGE SCALE GENOMIC DNA]</scope>
    <source>
        <strain evidence="8">cv. Chardonnay</strain>
        <tissue evidence="7">Leaf</tissue>
    </source>
</reference>
<dbReference type="GO" id="GO:0006952">
    <property type="term" value="P:defense response"/>
    <property type="evidence" value="ECO:0007669"/>
    <property type="project" value="UniProtKB-KW"/>
</dbReference>
<proteinExistence type="inferred from homology"/>
<organism evidence="7 8">
    <name type="scientific">Vitis vinifera</name>
    <name type="common">Grape</name>
    <dbReference type="NCBI Taxonomy" id="29760"/>
    <lineage>
        <taxon>Eukaryota</taxon>
        <taxon>Viridiplantae</taxon>
        <taxon>Streptophyta</taxon>
        <taxon>Embryophyta</taxon>
        <taxon>Tracheophyta</taxon>
        <taxon>Spermatophyta</taxon>
        <taxon>Magnoliopsida</taxon>
        <taxon>eudicotyledons</taxon>
        <taxon>Gunneridae</taxon>
        <taxon>Pentapetalae</taxon>
        <taxon>rosids</taxon>
        <taxon>Vitales</taxon>
        <taxon>Vitaceae</taxon>
        <taxon>Viteae</taxon>
        <taxon>Vitis</taxon>
    </lineage>
</organism>
<dbReference type="PANTHER" id="PTHR33463:SF209">
    <property type="entry name" value="DISEASE RESISTANCE PROTEIN RPS2-LIKE"/>
    <property type="match status" value="1"/>
</dbReference>
<dbReference type="GO" id="GO:0005524">
    <property type="term" value="F:ATP binding"/>
    <property type="evidence" value="ECO:0007669"/>
    <property type="project" value="UniProtKB-KW"/>
</dbReference>